<dbReference type="InterPro" id="IPR006639">
    <property type="entry name" value="Preselin/SPP"/>
</dbReference>
<dbReference type="InterPro" id="IPR007369">
    <property type="entry name" value="Peptidase_A22B_SPP"/>
</dbReference>
<dbReference type="OrthoDB" id="294339at2759"/>
<evidence type="ECO:0000313" key="13">
    <source>
        <dbReference type="Proteomes" id="UP000689195"/>
    </source>
</evidence>
<dbReference type="InterPro" id="IPR010402">
    <property type="entry name" value="CCT_domain"/>
</dbReference>
<dbReference type="GO" id="GO:0005634">
    <property type="term" value="C:nucleus"/>
    <property type="evidence" value="ECO:0007669"/>
    <property type="project" value="UniProtKB-SubCell"/>
</dbReference>
<comment type="subcellular location">
    <subcellularLocation>
        <location evidence="2">Endoplasmic reticulum membrane</location>
        <topology evidence="2">Multi-pass membrane protein</topology>
    </subcellularLocation>
    <subcellularLocation>
        <location evidence="1">Nucleus</location>
    </subcellularLocation>
</comment>
<gene>
    <name evidence="12" type="ORF">PPENT_87.1.T0060123</name>
</gene>
<dbReference type="SMART" id="SM00730">
    <property type="entry name" value="PSN"/>
    <property type="match status" value="1"/>
</dbReference>
<dbReference type="Pfam" id="PF06203">
    <property type="entry name" value="CCT"/>
    <property type="match status" value="1"/>
</dbReference>
<dbReference type="GO" id="GO:0098553">
    <property type="term" value="C:lumenal side of endoplasmic reticulum membrane"/>
    <property type="evidence" value="ECO:0007669"/>
    <property type="project" value="TreeGrafter"/>
</dbReference>
<dbReference type="GO" id="GO:0098554">
    <property type="term" value="C:cytoplasmic side of endoplasmic reticulum membrane"/>
    <property type="evidence" value="ECO:0007669"/>
    <property type="project" value="TreeGrafter"/>
</dbReference>
<keyword evidence="7 10" id="KW-1133">Transmembrane helix</keyword>
<evidence type="ECO:0000256" key="5">
    <source>
        <dbReference type="ARBA" id="ARBA00022801"/>
    </source>
</evidence>
<feature type="transmembrane region" description="Helical" evidence="10">
    <location>
        <begin position="128"/>
        <end position="146"/>
    </location>
</feature>
<dbReference type="PANTHER" id="PTHR12174">
    <property type="entry name" value="SIGNAL PEPTIDE PEPTIDASE"/>
    <property type="match status" value="1"/>
</dbReference>
<evidence type="ECO:0000256" key="4">
    <source>
        <dbReference type="ARBA" id="ARBA00022692"/>
    </source>
</evidence>
<name>A0A8S1SCY5_9CILI</name>
<dbReference type="Pfam" id="PF04258">
    <property type="entry name" value="Peptidase_A22B"/>
    <property type="match status" value="1"/>
</dbReference>
<proteinExistence type="inferred from homology"/>
<evidence type="ECO:0000313" key="12">
    <source>
        <dbReference type="EMBL" id="CAD8137500.1"/>
    </source>
</evidence>
<evidence type="ECO:0000256" key="10">
    <source>
        <dbReference type="SAM" id="Phobius"/>
    </source>
</evidence>
<sequence>MFKIIEIDSFKTATLLLTLAFFYDIFWVFISPYFFGTSVMAQVATSIDLPMKFICPPLMKSYNSPLMRCSILGLGDILLPGIVVKYILKFENIINKGYCMYITSIIGYCIGLLVCMLSLVIYQQAQPALLYLVPIILIPVLIMSVIRKQFYSLWKGQIFKSQKSAGVYELQQSEQEIIRNVNGNKEKNDLFQNYITKKDREQVSGILQPQLRTLNFDELTNGTLDDHMSCQTFLNFLPNQDYRDSDDHMCGYKKKYIIDQLKNAFIQGQGINVSLLKALQKRTDSCEKKSDLYTLIDDENISNKGIEQMKTMMEKYSERQFKIQRYKNKRRNWDRKISYQARSQVAEQRLRIKGRFISKSDQQSIKKLINHKKQEEFYDQKHNLNISKFQQHTKLFQYSSDPNKIPKKQILIDIRDEYKFQQQQIKILKQIHNKTQIFQIVQQNKS</sequence>
<dbReference type="AlphaFoldDB" id="A0A8S1SCY5"/>
<dbReference type="GO" id="GO:0033619">
    <property type="term" value="P:membrane protein proteolysis"/>
    <property type="evidence" value="ECO:0007669"/>
    <property type="project" value="TreeGrafter"/>
</dbReference>
<dbReference type="PROSITE" id="PS51017">
    <property type="entry name" value="CCT"/>
    <property type="match status" value="1"/>
</dbReference>
<dbReference type="GO" id="GO:0006465">
    <property type="term" value="P:signal peptide processing"/>
    <property type="evidence" value="ECO:0007669"/>
    <property type="project" value="TreeGrafter"/>
</dbReference>
<keyword evidence="6" id="KW-0256">Endoplasmic reticulum</keyword>
<keyword evidence="5" id="KW-0378">Hydrolase</keyword>
<feature type="transmembrane region" description="Helical" evidence="10">
    <location>
        <begin position="65"/>
        <end position="88"/>
    </location>
</feature>
<dbReference type="Proteomes" id="UP000689195">
    <property type="component" value="Unassembled WGS sequence"/>
</dbReference>
<evidence type="ECO:0000256" key="8">
    <source>
        <dbReference type="ARBA" id="ARBA00023136"/>
    </source>
</evidence>
<feature type="transmembrane region" description="Helical" evidence="10">
    <location>
        <begin position="12"/>
        <end position="35"/>
    </location>
</feature>
<evidence type="ECO:0000256" key="2">
    <source>
        <dbReference type="ARBA" id="ARBA00004477"/>
    </source>
</evidence>
<dbReference type="PANTHER" id="PTHR12174:SF23">
    <property type="entry name" value="MINOR HISTOCOMPATIBILITY ANTIGEN H13"/>
    <property type="match status" value="1"/>
</dbReference>
<feature type="transmembrane region" description="Helical" evidence="10">
    <location>
        <begin position="100"/>
        <end position="122"/>
    </location>
</feature>
<evidence type="ECO:0000256" key="6">
    <source>
        <dbReference type="ARBA" id="ARBA00022824"/>
    </source>
</evidence>
<keyword evidence="13" id="KW-1185">Reference proteome</keyword>
<evidence type="ECO:0000259" key="11">
    <source>
        <dbReference type="PROSITE" id="PS51017"/>
    </source>
</evidence>
<keyword evidence="4 10" id="KW-0812">Transmembrane</keyword>
<comment type="similarity">
    <text evidence="3">Belongs to the peptidase A22B family.</text>
</comment>
<protein>
    <recommendedName>
        <fullName evidence="11">CCT domain-containing protein</fullName>
    </recommendedName>
</protein>
<reference evidence="12" key="1">
    <citation type="submission" date="2021-01" db="EMBL/GenBank/DDBJ databases">
        <authorList>
            <consortium name="Genoscope - CEA"/>
            <person name="William W."/>
        </authorList>
    </citation>
    <scope>NUCLEOTIDE SEQUENCE</scope>
</reference>
<accession>A0A8S1SCY5</accession>
<keyword evidence="8 10" id="KW-0472">Membrane</keyword>
<feature type="domain" description="CCT" evidence="11">
    <location>
        <begin position="317"/>
        <end position="359"/>
    </location>
</feature>
<organism evidence="12 13">
    <name type="scientific">Paramecium pentaurelia</name>
    <dbReference type="NCBI Taxonomy" id="43138"/>
    <lineage>
        <taxon>Eukaryota</taxon>
        <taxon>Sar</taxon>
        <taxon>Alveolata</taxon>
        <taxon>Ciliophora</taxon>
        <taxon>Intramacronucleata</taxon>
        <taxon>Oligohymenophorea</taxon>
        <taxon>Peniculida</taxon>
        <taxon>Parameciidae</taxon>
        <taxon>Paramecium</taxon>
    </lineage>
</organism>
<dbReference type="EMBL" id="CAJJDO010000006">
    <property type="protein sequence ID" value="CAD8137500.1"/>
    <property type="molecule type" value="Genomic_DNA"/>
</dbReference>
<evidence type="ECO:0000256" key="9">
    <source>
        <dbReference type="ARBA" id="ARBA00023242"/>
    </source>
</evidence>
<evidence type="ECO:0000256" key="3">
    <source>
        <dbReference type="ARBA" id="ARBA00006859"/>
    </source>
</evidence>
<keyword evidence="9" id="KW-0539">Nucleus</keyword>
<dbReference type="GO" id="GO:0042500">
    <property type="term" value="F:aspartic endopeptidase activity, intramembrane cleaving"/>
    <property type="evidence" value="ECO:0007669"/>
    <property type="project" value="InterPro"/>
</dbReference>
<comment type="caution">
    <text evidence="12">The sequence shown here is derived from an EMBL/GenBank/DDBJ whole genome shotgun (WGS) entry which is preliminary data.</text>
</comment>
<evidence type="ECO:0000256" key="1">
    <source>
        <dbReference type="ARBA" id="ARBA00004123"/>
    </source>
</evidence>
<evidence type="ECO:0000256" key="7">
    <source>
        <dbReference type="ARBA" id="ARBA00022989"/>
    </source>
</evidence>